<evidence type="ECO:0000256" key="1">
    <source>
        <dbReference type="SAM" id="Phobius"/>
    </source>
</evidence>
<sequence length="201" mass="22742">FGSTLRSIQASVRVVLYHTFTLFSSNHTCGAFTLYFLFRVHSHRRKCDDLFPDGNEVDTDLTVDEVDRIEEHVSRYMASQLLRKCEFADAERLLIYANSIDSKKLLIKVYQSWLQKGILEERDRSHLLKRVRDLQIECQEYDLRERSPSTNSAASVASAGDNVASAITPSARKILVDACTNTPNRGDTVGSLICCYPESLS</sequence>
<feature type="non-terminal residue" evidence="2">
    <location>
        <position position="1"/>
    </location>
</feature>
<protein>
    <submittedName>
        <fullName evidence="2">Uncharacterized protein</fullName>
    </submittedName>
</protein>
<evidence type="ECO:0000313" key="3">
    <source>
        <dbReference type="Proteomes" id="UP000252519"/>
    </source>
</evidence>
<accession>A0A368FU96</accession>
<keyword evidence="3" id="KW-1185">Reference proteome</keyword>
<reference evidence="2 3" key="1">
    <citation type="submission" date="2014-10" db="EMBL/GenBank/DDBJ databases">
        <title>Draft genome of the hookworm Ancylostoma caninum.</title>
        <authorList>
            <person name="Mitreva M."/>
        </authorList>
    </citation>
    <scope>NUCLEOTIDE SEQUENCE [LARGE SCALE GENOMIC DNA]</scope>
    <source>
        <strain evidence="2 3">Baltimore</strain>
    </source>
</reference>
<dbReference type="Proteomes" id="UP000252519">
    <property type="component" value="Unassembled WGS sequence"/>
</dbReference>
<dbReference type="STRING" id="29170.A0A368FU96"/>
<keyword evidence="1" id="KW-1133">Transmembrane helix</keyword>
<evidence type="ECO:0000313" key="2">
    <source>
        <dbReference type="EMBL" id="RCN34579.1"/>
    </source>
</evidence>
<gene>
    <name evidence="2" type="ORF">ANCCAN_19585</name>
</gene>
<dbReference type="EMBL" id="JOJR01000765">
    <property type="protein sequence ID" value="RCN34579.1"/>
    <property type="molecule type" value="Genomic_DNA"/>
</dbReference>
<dbReference type="AlphaFoldDB" id="A0A368FU96"/>
<dbReference type="OrthoDB" id="5863070at2759"/>
<keyword evidence="1" id="KW-0472">Membrane</keyword>
<organism evidence="2 3">
    <name type="scientific">Ancylostoma caninum</name>
    <name type="common">Dog hookworm</name>
    <dbReference type="NCBI Taxonomy" id="29170"/>
    <lineage>
        <taxon>Eukaryota</taxon>
        <taxon>Metazoa</taxon>
        <taxon>Ecdysozoa</taxon>
        <taxon>Nematoda</taxon>
        <taxon>Chromadorea</taxon>
        <taxon>Rhabditida</taxon>
        <taxon>Rhabditina</taxon>
        <taxon>Rhabditomorpha</taxon>
        <taxon>Strongyloidea</taxon>
        <taxon>Ancylostomatidae</taxon>
        <taxon>Ancylostomatinae</taxon>
        <taxon>Ancylostoma</taxon>
    </lineage>
</organism>
<comment type="caution">
    <text evidence="2">The sequence shown here is derived from an EMBL/GenBank/DDBJ whole genome shotgun (WGS) entry which is preliminary data.</text>
</comment>
<proteinExistence type="predicted"/>
<name>A0A368FU96_ANCCA</name>
<keyword evidence="1" id="KW-0812">Transmembrane</keyword>
<feature type="transmembrane region" description="Helical" evidence="1">
    <location>
        <begin position="15"/>
        <end position="38"/>
    </location>
</feature>